<comment type="caution">
    <text evidence="2">The sequence shown here is derived from an EMBL/GenBank/DDBJ whole genome shotgun (WGS) entry which is preliminary data.</text>
</comment>
<dbReference type="InterPro" id="IPR014710">
    <property type="entry name" value="RmlC-like_jellyroll"/>
</dbReference>
<keyword evidence="3" id="KW-1185">Reference proteome</keyword>
<feature type="domain" description="Cupin type-2" evidence="1">
    <location>
        <begin position="32"/>
        <end position="99"/>
    </location>
</feature>
<dbReference type="RefSeq" id="WP_110394863.1">
    <property type="nucleotide sequence ID" value="NZ_JADIJL010000030.1"/>
</dbReference>
<dbReference type="InterPro" id="IPR011051">
    <property type="entry name" value="RmlC_Cupin_sf"/>
</dbReference>
<accession>A0A2V3W4D4</accession>
<protein>
    <recommendedName>
        <fullName evidence="1">Cupin type-2 domain-containing protein</fullName>
    </recommendedName>
</protein>
<evidence type="ECO:0000259" key="1">
    <source>
        <dbReference type="Pfam" id="PF07883"/>
    </source>
</evidence>
<gene>
    <name evidence="2" type="ORF">DFR56_104195</name>
</gene>
<evidence type="ECO:0000313" key="3">
    <source>
        <dbReference type="Proteomes" id="UP000247978"/>
    </source>
</evidence>
<organism evidence="2 3">
    <name type="scientific">Pseudogracilibacillus auburnensis</name>
    <dbReference type="NCBI Taxonomy" id="1494959"/>
    <lineage>
        <taxon>Bacteria</taxon>
        <taxon>Bacillati</taxon>
        <taxon>Bacillota</taxon>
        <taxon>Bacilli</taxon>
        <taxon>Bacillales</taxon>
        <taxon>Bacillaceae</taxon>
        <taxon>Pseudogracilibacillus</taxon>
    </lineage>
</organism>
<dbReference type="EMBL" id="QJJQ01000004">
    <property type="protein sequence ID" value="PXW88044.1"/>
    <property type="molecule type" value="Genomic_DNA"/>
</dbReference>
<sequence>MDNHSIKKAQQFKEDRFTKIDIIKHKHSTVFLLNFLPNQEMRPHNHPGRELYLLVIEGNGTFSIDGKDLEVNEGDIIYCNPEDQLGFTNTGGKPVSIYATMTKINK</sequence>
<proteinExistence type="predicted"/>
<dbReference type="InterPro" id="IPR013096">
    <property type="entry name" value="Cupin_2"/>
</dbReference>
<dbReference type="OrthoDB" id="6311549at2"/>
<name>A0A2V3W4D4_9BACI</name>
<evidence type="ECO:0000313" key="2">
    <source>
        <dbReference type="EMBL" id="PXW88044.1"/>
    </source>
</evidence>
<dbReference type="Gene3D" id="2.60.120.10">
    <property type="entry name" value="Jelly Rolls"/>
    <property type="match status" value="1"/>
</dbReference>
<reference evidence="2 3" key="1">
    <citation type="submission" date="2018-05" db="EMBL/GenBank/DDBJ databases">
        <title>Genomic Encyclopedia of Type Strains, Phase IV (KMG-IV): sequencing the most valuable type-strain genomes for metagenomic binning, comparative biology and taxonomic classification.</title>
        <authorList>
            <person name="Goeker M."/>
        </authorList>
    </citation>
    <scope>NUCLEOTIDE SEQUENCE [LARGE SCALE GENOMIC DNA]</scope>
    <source>
        <strain evidence="2 3">DSM 28556</strain>
    </source>
</reference>
<dbReference type="Proteomes" id="UP000247978">
    <property type="component" value="Unassembled WGS sequence"/>
</dbReference>
<dbReference type="AlphaFoldDB" id="A0A2V3W4D4"/>
<dbReference type="Pfam" id="PF07883">
    <property type="entry name" value="Cupin_2"/>
    <property type="match status" value="1"/>
</dbReference>
<dbReference type="SUPFAM" id="SSF51182">
    <property type="entry name" value="RmlC-like cupins"/>
    <property type="match status" value="1"/>
</dbReference>